<dbReference type="Proteomes" id="UP000663889">
    <property type="component" value="Unassembled WGS sequence"/>
</dbReference>
<protein>
    <submittedName>
        <fullName evidence="3">Uncharacterized protein</fullName>
    </submittedName>
</protein>
<dbReference type="Proteomes" id="UP000663836">
    <property type="component" value="Unassembled WGS sequence"/>
</dbReference>
<proteinExistence type="predicted"/>
<dbReference type="EMBL" id="CAJNOL010004193">
    <property type="protein sequence ID" value="CAF1583113.1"/>
    <property type="molecule type" value="Genomic_DNA"/>
</dbReference>
<dbReference type="EMBL" id="CAJNOU010002015">
    <property type="protein sequence ID" value="CAF1280805.1"/>
    <property type="molecule type" value="Genomic_DNA"/>
</dbReference>
<dbReference type="EMBL" id="CAJOBD010001301">
    <property type="protein sequence ID" value="CAF3785439.1"/>
    <property type="molecule type" value="Genomic_DNA"/>
</dbReference>
<sequence length="81" mass="9786">MVNTNACEITIGNNWNNFFDFLFKTKLCLYAHRRDEIGMEISWLYALYLWYTKNEMKSIKTSIIMEHLCNLLHFLQIMRTS</sequence>
<organism evidence="3 7">
    <name type="scientific">Rotaria sordida</name>
    <dbReference type="NCBI Taxonomy" id="392033"/>
    <lineage>
        <taxon>Eukaryota</taxon>
        <taxon>Metazoa</taxon>
        <taxon>Spiralia</taxon>
        <taxon>Gnathifera</taxon>
        <taxon>Rotifera</taxon>
        <taxon>Eurotatoria</taxon>
        <taxon>Bdelloidea</taxon>
        <taxon>Philodinida</taxon>
        <taxon>Philodinidae</taxon>
        <taxon>Rotaria</taxon>
    </lineage>
</organism>
<evidence type="ECO:0000313" key="4">
    <source>
        <dbReference type="EMBL" id="CAF1583113.1"/>
    </source>
</evidence>
<dbReference type="Proteomes" id="UP000663854">
    <property type="component" value="Unassembled WGS sequence"/>
</dbReference>
<evidence type="ECO:0000313" key="3">
    <source>
        <dbReference type="EMBL" id="CAF1316280.1"/>
    </source>
</evidence>
<dbReference type="Proteomes" id="UP000663870">
    <property type="component" value="Unassembled WGS sequence"/>
</dbReference>
<dbReference type="AlphaFoldDB" id="A0A815ESE6"/>
<reference evidence="3" key="1">
    <citation type="submission" date="2021-02" db="EMBL/GenBank/DDBJ databases">
        <authorList>
            <person name="Nowell W R."/>
        </authorList>
    </citation>
    <scope>NUCLEOTIDE SEQUENCE</scope>
</reference>
<evidence type="ECO:0000313" key="2">
    <source>
        <dbReference type="EMBL" id="CAF1280805.1"/>
    </source>
</evidence>
<keyword evidence="8" id="KW-1185">Reference proteome</keyword>
<dbReference type="Proteomes" id="UP000663874">
    <property type="component" value="Unassembled WGS sequence"/>
</dbReference>
<gene>
    <name evidence="6" type="ORF">FNK824_LOCUS21127</name>
    <name evidence="5" type="ORF">JBS370_LOCUS14447</name>
    <name evidence="4" type="ORF">JXQ802_LOCUS46440</name>
    <name evidence="3" type="ORF">PYM288_LOCUS30676</name>
    <name evidence="2" type="ORF">SEV965_LOCUS25243</name>
    <name evidence="1" type="ORF">ZHD862_LOCUS23718</name>
</gene>
<evidence type="ECO:0000313" key="6">
    <source>
        <dbReference type="EMBL" id="CAF3911655.1"/>
    </source>
</evidence>
<name>A0A815ESE6_9BILA</name>
<dbReference type="EMBL" id="CAJNOH010002917">
    <property type="protein sequence ID" value="CAF1316280.1"/>
    <property type="molecule type" value="Genomic_DNA"/>
</dbReference>
<evidence type="ECO:0000313" key="1">
    <source>
        <dbReference type="EMBL" id="CAF1217950.1"/>
    </source>
</evidence>
<evidence type="ECO:0000313" key="8">
    <source>
        <dbReference type="Proteomes" id="UP000663870"/>
    </source>
</evidence>
<dbReference type="Proteomes" id="UP000663864">
    <property type="component" value="Unassembled WGS sequence"/>
</dbReference>
<evidence type="ECO:0000313" key="7">
    <source>
        <dbReference type="Proteomes" id="UP000663854"/>
    </source>
</evidence>
<evidence type="ECO:0000313" key="5">
    <source>
        <dbReference type="EMBL" id="CAF3785439.1"/>
    </source>
</evidence>
<dbReference type="EMBL" id="CAJOBE010004009">
    <property type="protein sequence ID" value="CAF3911655.1"/>
    <property type="molecule type" value="Genomic_DNA"/>
</dbReference>
<comment type="caution">
    <text evidence="3">The sequence shown here is derived from an EMBL/GenBank/DDBJ whole genome shotgun (WGS) entry which is preliminary data.</text>
</comment>
<dbReference type="EMBL" id="CAJNOT010001562">
    <property type="protein sequence ID" value="CAF1217950.1"/>
    <property type="molecule type" value="Genomic_DNA"/>
</dbReference>
<accession>A0A815ESE6</accession>